<dbReference type="InterPro" id="IPR018691">
    <property type="entry name" value="DUF2188"/>
</dbReference>
<gene>
    <name evidence="2" type="primary">ydaT</name>
    <name evidence="2" type="ORF">MACH08_06530</name>
</gene>
<comment type="caution">
    <text evidence="2">The sequence shown here is derived from an EMBL/GenBank/DDBJ whole genome shotgun (WGS) entry which is preliminary data.</text>
</comment>
<protein>
    <recommendedName>
        <fullName evidence="4">DUF2188 domain-containing protein</fullName>
    </recommendedName>
</protein>
<proteinExistence type="predicted"/>
<sequence length="152" mass="17019">MVWTMQDYPSSMKNLDKVTRKKAIDIANSMIDDGYKEGQAIPIAIEQAKNWKQNASQSEIDTYHDQGSPTKRSEEGKQSTSNPERLEEGEEVYKHEDGWAVASVGSDIASEVLSTKEEAVARAVEIARKKATSLTIYKEDGSKEEQRSYADQ</sequence>
<dbReference type="Pfam" id="PF09954">
    <property type="entry name" value="DUF2188"/>
    <property type="match status" value="1"/>
</dbReference>
<dbReference type="Proteomes" id="UP001275436">
    <property type="component" value="Unassembled WGS sequence"/>
</dbReference>
<dbReference type="RefSeq" id="WP_017795619.1">
    <property type="nucleotide sequence ID" value="NZ_BSKO01000001.1"/>
</dbReference>
<feature type="compositionally biased region" description="Polar residues" evidence="1">
    <location>
        <begin position="51"/>
        <end position="70"/>
    </location>
</feature>
<reference evidence="2 3" key="1">
    <citation type="submission" date="2023-02" db="EMBL/GenBank/DDBJ databases">
        <title>Oceanobacillus kimchii IFOP_LL358 isolated form Alexandrium catenella lab strain.</title>
        <authorList>
            <person name="Gajardo G."/>
            <person name="Ueki S."/>
            <person name="Maruyama F."/>
        </authorList>
    </citation>
    <scope>NUCLEOTIDE SEQUENCE [LARGE SCALE GENOMIC DNA]</scope>
    <source>
        <strain evidence="2 3">IFOP_LL358</strain>
    </source>
</reference>
<feature type="region of interest" description="Disordered" evidence="1">
    <location>
        <begin position="133"/>
        <end position="152"/>
    </location>
</feature>
<feature type="compositionally biased region" description="Basic and acidic residues" evidence="1">
    <location>
        <begin position="137"/>
        <end position="152"/>
    </location>
</feature>
<keyword evidence="3" id="KW-1185">Reference proteome</keyword>
<evidence type="ECO:0000256" key="1">
    <source>
        <dbReference type="SAM" id="MobiDB-lite"/>
    </source>
</evidence>
<evidence type="ECO:0000313" key="2">
    <source>
        <dbReference type="EMBL" id="GLO64869.1"/>
    </source>
</evidence>
<name>A0ABQ5TDP9_9BACI</name>
<dbReference type="EMBL" id="BSKO01000001">
    <property type="protein sequence ID" value="GLO64869.1"/>
    <property type="molecule type" value="Genomic_DNA"/>
</dbReference>
<evidence type="ECO:0008006" key="4">
    <source>
        <dbReference type="Google" id="ProtNLM"/>
    </source>
</evidence>
<feature type="region of interest" description="Disordered" evidence="1">
    <location>
        <begin position="51"/>
        <end position="96"/>
    </location>
</feature>
<organism evidence="2 3">
    <name type="scientific">Oceanobacillus kimchii</name>
    <dbReference type="NCBI Taxonomy" id="746691"/>
    <lineage>
        <taxon>Bacteria</taxon>
        <taxon>Bacillati</taxon>
        <taxon>Bacillota</taxon>
        <taxon>Bacilli</taxon>
        <taxon>Bacillales</taxon>
        <taxon>Bacillaceae</taxon>
        <taxon>Oceanobacillus</taxon>
    </lineage>
</organism>
<accession>A0ABQ5TDP9</accession>
<evidence type="ECO:0000313" key="3">
    <source>
        <dbReference type="Proteomes" id="UP001275436"/>
    </source>
</evidence>